<dbReference type="Pfam" id="PF13520">
    <property type="entry name" value="AA_permease_2"/>
    <property type="match status" value="1"/>
</dbReference>
<dbReference type="GO" id="GO:0016020">
    <property type="term" value="C:membrane"/>
    <property type="evidence" value="ECO:0007669"/>
    <property type="project" value="UniProtKB-SubCell"/>
</dbReference>
<feature type="transmembrane region" description="Helical" evidence="5">
    <location>
        <begin position="166"/>
        <end position="187"/>
    </location>
</feature>
<keyword evidence="3 5" id="KW-1133">Transmembrane helix</keyword>
<dbReference type="AlphaFoldDB" id="A0A2T5YFR6"/>
<proteinExistence type="predicted"/>
<reference evidence="6 7" key="1">
    <citation type="submission" date="2018-04" db="EMBL/GenBank/DDBJ databases">
        <title>Genomic Encyclopedia of Archaeal and Bacterial Type Strains, Phase II (KMG-II): from individual species to whole genera.</title>
        <authorList>
            <person name="Goeker M."/>
        </authorList>
    </citation>
    <scope>NUCLEOTIDE SEQUENCE [LARGE SCALE GENOMIC DNA]</scope>
    <source>
        <strain evidence="6 7">DSM 100162</strain>
    </source>
</reference>
<feature type="transmembrane region" description="Helical" evidence="5">
    <location>
        <begin position="208"/>
        <end position="228"/>
    </location>
</feature>
<evidence type="ECO:0000313" key="6">
    <source>
        <dbReference type="EMBL" id="PTX18160.1"/>
    </source>
</evidence>
<feature type="transmembrane region" description="Helical" evidence="5">
    <location>
        <begin position="397"/>
        <end position="418"/>
    </location>
</feature>
<dbReference type="PANTHER" id="PTHR11785">
    <property type="entry name" value="AMINO ACID TRANSPORTER"/>
    <property type="match status" value="1"/>
</dbReference>
<feature type="transmembrane region" description="Helical" evidence="5">
    <location>
        <begin position="456"/>
        <end position="480"/>
    </location>
</feature>
<dbReference type="InterPro" id="IPR050598">
    <property type="entry name" value="AminoAcid_Transporter"/>
</dbReference>
<comment type="subcellular location">
    <subcellularLocation>
        <location evidence="1">Membrane</location>
        <topology evidence="1">Multi-pass membrane protein</topology>
    </subcellularLocation>
</comment>
<evidence type="ECO:0000256" key="2">
    <source>
        <dbReference type="ARBA" id="ARBA00022692"/>
    </source>
</evidence>
<feature type="transmembrane region" description="Helical" evidence="5">
    <location>
        <begin position="351"/>
        <end position="377"/>
    </location>
</feature>
<dbReference type="InterPro" id="IPR002293">
    <property type="entry name" value="AA/rel_permease1"/>
</dbReference>
<evidence type="ECO:0000256" key="5">
    <source>
        <dbReference type="SAM" id="Phobius"/>
    </source>
</evidence>
<dbReference type="PANTHER" id="PTHR11785:SF512">
    <property type="entry name" value="SOBREMESA, ISOFORM B"/>
    <property type="match status" value="1"/>
</dbReference>
<organism evidence="6 7">
    <name type="scientific">Pontibacter mucosus</name>
    <dbReference type="NCBI Taxonomy" id="1649266"/>
    <lineage>
        <taxon>Bacteria</taxon>
        <taxon>Pseudomonadati</taxon>
        <taxon>Bacteroidota</taxon>
        <taxon>Cytophagia</taxon>
        <taxon>Cytophagales</taxon>
        <taxon>Hymenobacteraceae</taxon>
        <taxon>Pontibacter</taxon>
    </lineage>
</organism>
<feature type="transmembrane region" description="Helical" evidence="5">
    <location>
        <begin position="121"/>
        <end position="146"/>
    </location>
</feature>
<sequence>MTCFVPPRLKNTYLYPYFILMQHTSELSEEQDQAQEKGSFKREITLYDAIMIVTGGMIGSGIFIVTADISRTVVSPGYMMLVWLISGFLTMVGAISYGELSSMFPKVGGQYVYLKEAYNKMVAFLYGWTLFLVIQTGVIAAVGVAFARFTGVLIPWFSEDNVLLQVAGFEFTSVQLLTIISIIFLTYMNSLGVKSGKLIQNIFGSTKLIALFGLILFGLLFGINDTAIEANFSDFWGASGSATPVPTGAVLISALGMAMVGALFSADSWNNIGFSGDEIVNPKRTIVLSMVIGSAIVMGIYMLINLVYLLVLPMHGSPDATTVVGQGITYASNDRVAAAVAEVIGGYEATVAVAILIMISTFSCNNGAILSGARVYYAIAKDGLFFERLGRLNKNGVPAAALWLQCVWACLLCLTGTFGDLLDYVVFAIMLFYILTIIGIFVLRKKRPDLPRPYKAYGYPVLPALYVILASAICVILLIYKPVYTWPGLIIVALGIPVYYLFGSKFSKSKV</sequence>
<evidence type="ECO:0000256" key="3">
    <source>
        <dbReference type="ARBA" id="ARBA00022989"/>
    </source>
</evidence>
<accession>A0A2T5YFR6</accession>
<keyword evidence="7" id="KW-1185">Reference proteome</keyword>
<evidence type="ECO:0000256" key="1">
    <source>
        <dbReference type="ARBA" id="ARBA00004141"/>
    </source>
</evidence>
<protein>
    <submittedName>
        <fullName evidence="6">Amino acid/polyamine/organocation transporter (APC superfamily)</fullName>
    </submittedName>
</protein>
<feature type="transmembrane region" description="Helical" evidence="5">
    <location>
        <begin position="46"/>
        <end position="66"/>
    </location>
</feature>
<dbReference type="Gene3D" id="1.20.1740.10">
    <property type="entry name" value="Amino acid/polyamine transporter I"/>
    <property type="match status" value="1"/>
</dbReference>
<comment type="caution">
    <text evidence="6">The sequence shown here is derived from an EMBL/GenBank/DDBJ whole genome shotgun (WGS) entry which is preliminary data.</text>
</comment>
<feature type="transmembrane region" description="Helical" evidence="5">
    <location>
        <begin position="424"/>
        <end position="444"/>
    </location>
</feature>
<gene>
    <name evidence="6" type="ORF">C8N40_107199</name>
</gene>
<dbReference type="PIRSF" id="PIRSF006060">
    <property type="entry name" value="AA_transporter"/>
    <property type="match status" value="1"/>
</dbReference>
<keyword evidence="2 5" id="KW-0812">Transmembrane</keyword>
<feature type="transmembrane region" description="Helical" evidence="5">
    <location>
        <begin position="78"/>
        <end position="100"/>
    </location>
</feature>
<keyword evidence="4 5" id="KW-0472">Membrane</keyword>
<dbReference type="EMBL" id="QBKI01000007">
    <property type="protein sequence ID" value="PTX18160.1"/>
    <property type="molecule type" value="Genomic_DNA"/>
</dbReference>
<feature type="transmembrane region" description="Helical" evidence="5">
    <location>
        <begin position="248"/>
        <end position="266"/>
    </location>
</feature>
<dbReference type="GO" id="GO:0015179">
    <property type="term" value="F:L-amino acid transmembrane transporter activity"/>
    <property type="evidence" value="ECO:0007669"/>
    <property type="project" value="TreeGrafter"/>
</dbReference>
<dbReference type="Proteomes" id="UP000244225">
    <property type="component" value="Unassembled WGS sequence"/>
</dbReference>
<feature type="transmembrane region" description="Helical" evidence="5">
    <location>
        <begin position="286"/>
        <end position="311"/>
    </location>
</feature>
<evidence type="ECO:0000313" key="7">
    <source>
        <dbReference type="Proteomes" id="UP000244225"/>
    </source>
</evidence>
<evidence type="ECO:0000256" key="4">
    <source>
        <dbReference type="ARBA" id="ARBA00023136"/>
    </source>
</evidence>
<feature type="transmembrane region" description="Helical" evidence="5">
    <location>
        <begin position="486"/>
        <end position="502"/>
    </location>
</feature>
<name>A0A2T5YFR6_9BACT</name>